<evidence type="ECO:0000313" key="4">
    <source>
        <dbReference type="Proteomes" id="UP000286113"/>
    </source>
</evidence>
<gene>
    <name evidence="3" type="ORF">DWX90_13190</name>
</gene>
<sequence>MKCPKCNTENPQEAKFCRCCGYTISSESNIYTERQRLQQENDRLKNEVRFFESSLTRERLKLRDEIENKEIKIKKLEHDLHALKFNVPIRKPIKPQIITKEIHKCPVKTHVKYILSILLFIIIGVLSCYYIYNKEEHFKKQVAFYKPFEVLKISIKDDYDKGTNIIRYDEATFIKPHLTVVGFKDGRYKIKAKIYRNSVFVPILLHGWVYDTMILKRNDSSPFDCSFEGIYDVKKGVITQFDMKEFGYEERGHWAEGDYLIEFWYKNICLGKEEFKISKK</sequence>
<keyword evidence="2" id="KW-0472">Membrane</keyword>
<comment type="caution">
    <text evidence="3">The sequence shown here is derived from an EMBL/GenBank/DDBJ whole genome shotgun (WGS) entry which is preliminary data.</text>
</comment>
<keyword evidence="2" id="KW-0812">Transmembrane</keyword>
<evidence type="ECO:0000256" key="2">
    <source>
        <dbReference type="SAM" id="Phobius"/>
    </source>
</evidence>
<protein>
    <submittedName>
        <fullName evidence="3">Zinc ribbon domain-containing protein</fullName>
    </submittedName>
</protein>
<organism evidence="3 4">
    <name type="scientific">Segatella copri</name>
    <dbReference type="NCBI Taxonomy" id="165179"/>
    <lineage>
        <taxon>Bacteria</taxon>
        <taxon>Pseudomonadati</taxon>
        <taxon>Bacteroidota</taxon>
        <taxon>Bacteroidia</taxon>
        <taxon>Bacteroidales</taxon>
        <taxon>Prevotellaceae</taxon>
        <taxon>Segatella</taxon>
    </lineage>
</organism>
<accession>A0AA93BD06</accession>
<keyword evidence="2" id="KW-1133">Transmembrane helix</keyword>
<dbReference type="AlphaFoldDB" id="A0AA93BD06"/>
<feature type="coiled-coil region" evidence="1">
    <location>
        <begin position="27"/>
        <end position="86"/>
    </location>
</feature>
<proteinExistence type="predicted"/>
<evidence type="ECO:0000313" key="3">
    <source>
        <dbReference type="EMBL" id="RGS45608.1"/>
    </source>
</evidence>
<name>A0AA93BD06_9BACT</name>
<feature type="transmembrane region" description="Helical" evidence="2">
    <location>
        <begin position="113"/>
        <end position="132"/>
    </location>
</feature>
<reference evidence="3 4" key="1">
    <citation type="submission" date="2018-08" db="EMBL/GenBank/DDBJ databases">
        <title>A genome reference for cultivated species of the human gut microbiota.</title>
        <authorList>
            <person name="Zou Y."/>
            <person name="Xue W."/>
            <person name="Luo G."/>
        </authorList>
    </citation>
    <scope>NUCLEOTIDE SEQUENCE [LARGE SCALE GENOMIC DNA]</scope>
    <source>
        <strain evidence="3 4">AF22-1</strain>
    </source>
</reference>
<dbReference type="EMBL" id="QRVN01000032">
    <property type="protein sequence ID" value="RGS45608.1"/>
    <property type="molecule type" value="Genomic_DNA"/>
</dbReference>
<evidence type="ECO:0000256" key="1">
    <source>
        <dbReference type="SAM" id="Coils"/>
    </source>
</evidence>
<dbReference type="Proteomes" id="UP000286113">
    <property type="component" value="Unassembled WGS sequence"/>
</dbReference>
<keyword evidence="1" id="KW-0175">Coiled coil</keyword>